<dbReference type="Proteomes" id="UP000308697">
    <property type="component" value="Unassembled WGS sequence"/>
</dbReference>
<dbReference type="OrthoDB" id="9798220at2"/>
<dbReference type="AlphaFoldDB" id="A0A4V5MI87"/>
<evidence type="ECO:0000313" key="2">
    <source>
        <dbReference type="EMBL" id="TJZ44438.1"/>
    </source>
</evidence>
<evidence type="ECO:0000313" key="3">
    <source>
        <dbReference type="Proteomes" id="UP000308697"/>
    </source>
</evidence>
<keyword evidence="3" id="KW-1185">Reference proteome</keyword>
<dbReference type="EMBL" id="SUMB01000012">
    <property type="protein sequence ID" value="TJZ44438.1"/>
    <property type="molecule type" value="Genomic_DNA"/>
</dbReference>
<evidence type="ECO:0000256" key="1">
    <source>
        <dbReference type="SAM" id="MobiDB-lite"/>
    </source>
</evidence>
<sequence>MSAPVDTAAPNAEATGRRVEDVLDRLGGRGDTESALAAEELVRALMDFYGAGLGRIMRLLDRGTAHAGDDGPRAALLGDELVASLLLLHDLHPENTTARVARALESIRRQHPVEMTGFDEKSGVLQLRPSGSGGCGCPSTAQAAQQAVEAALSCFAPEVTSVRMESGGAKSEPALLQISSRPPTAAGHP</sequence>
<protein>
    <recommendedName>
        <fullName evidence="4">NifU family protein</fullName>
    </recommendedName>
</protein>
<feature type="region of interest" description="Disordered" evidence="1">
    <location>
        <begin position="165"/>
        <end position="189"/>
    </location>
</feature>
<proteinExistence type="predicted"/>
<name>A0A4V5MI87_9ACTN</name>
<dbReference type="RefSeq" id="WP_136743197.1">
    <property type="nucleotide sequence ID" value="NZ_SUMB01000012.1"/>
</dbReference>
<organism evidence="2 3">
    <name type="scientific">Streptomyces piniterrae</name>
    <dbReference type="NCBI Taxonomy" id="2571125"/>
    <lineage>
        <taxon>Bacteria</taxon>
        <taxon>Bacillati</taxon>
        <taxon>Actinomycetota</taxon>
        <taxon>Actinomycetes</taxon>
        <taxon>Kitasatosporales</taxon>
        <taxon>Streptomycetaceae</taxon>
        <taxon>Streptomyces</taxon>
    </lineage>
</organism>
<comment type="caution">
    <text evidence="2">The sequence shown here is derived from an EMBL/GenBank/DDBJ whole genome shotgun (WGS) entry which is preliminary data.</text>
</comment>
<accession>A0A4V5MI87</accession>
<reference evidence="2 3" key="1">
    <citation type="submission" date="2019-04" db="EMBL/GenBank/DDBJ databases">
        <title>Streptomyces piniterrae sp. nov., a heliquinomycin-producing actinomycete isolated from rhizosphere soil of Pinus yunnanensis.</title>
        <authorList>
            <person name="Zhuang X."/>
            <person name="Zhao J."/>
        </authorList>
    </citation>
    <scope>NUCLEOTIDE SEQUENCE [LARGE SCALE GENOMIC DNA]</scope>
    <source>
        <strain evidence="3">jys28</strain>
    </source>
</reference>
<evidence type="ECO:0008006" key="4">
    <source>
        <dbReference type="Google" id="ProtNLM"/>
    </source>
</evidence>
<gene>
    <name evidence="2" type="ORF">FCH28_29225</name>
</gene>